<evidence type="ECO:0000313" key="3">
    <source>
        <dbReference type="Proteomes" id="UP000236291"/>
    </source>
</evidence>
<dbReference type="Proteomes" id="UP000236291">
    <property type="component" value="Unassembled WGS sequence"/>
</dbReference>
<evidence type="ECO:0000256" key="1">
    <source>
        <dbReference type="SAM" id="MobiDB-lite"/>
    </source>
</evidence>
<organism evidence="2 3">
    <name type="scientific">Trifolium pratense</name>
    <name type="common">Red clover</name>
    <dbReference type="NCBI Taxonomy" id="57577"/>
    <lineage>
        <taxon>Eukaryota</taxon>
        <taxon>Viridiplantae</taxon>
        <taxon>Streptophyta</taxon>
        <taxon>Embryophyta</taxon>
        <taxon>Tracheophyta</taxon>
        <taxon>Spermatophyta</taxon>
        <taxon>Magnoliopsida</taxon>
        <taxon>eudicotyledons</taxon>
        <taxon>Gunneridae</taxon>
        <taxon>Pentapetalae</taxon>
        <taxon>rosids</taxon>
        <taxon>fabids</taxon>
        <taxon>Fabales</taxon>
        <taxon>Fabaceae</taxon>
        <taxon>Papilionoideae</taxon>
        <taxon>50 kb inversion clade</taxon>
        <taxon>NPAAA clade</taxon>
        <taxon>Hologalegina</taxon>
        <taxon>IRL clade</taxon>
        <taxon>Trifolieae</taxon>
        <taxon>Trifolium</taxon>
    </lineage>
</organism>
<accession>A0A2K3K396</accession>
<dbReference type="EMBL" id="ASHM01083446">
    <property type="protein sequence ID" value="PNX60746.1"/>
    <property type="molecule type" value="Genomic_DNA"/>
</dbReference>
<feature type="compositionally biased region" description="Acidic residues" evidence="1">
    <location>
        <begin position="68"/>
        <end position="86"/>
    </location>
</feature>
<name>A0A2K3K396_TRIPR</name>
<dbReference type="AlphaFoldDB" id="A0A2K3K396"/>
<gene>
    <name evidence="2" type="ORF">L195_g052088</name>
</gene>
<reference evidence="2 3" key="2">
    <citation type="journal article" date="2017" name="Front. Plant Sci.">
        <title>Gene Classification and Mining of Molecular Markers Useful in Red Clover (Trifolium pratense) Breeding.</title>
        <authorList>
            <person name="Istvanek J."/>
            <person name="Dluhosova J."/>
            <person name="Dluhos P."/>
            <person name="Patkova L."/>
            <person name="Nedelnik J."/>
            <person name="Repkova J."/>
        </authorList>
    </citation>
    <scope>NUCLEOTIDE SEQUENCE [LARGE SCALE GENOMIC DNA]</scope>
    <source>
        <strain evidence="3">cv. Tatra</strain>
        <tissue evidence="2">Young leaves</tissue>
    </source>
</reference>
<evidence type="ECO:0000313" key="2">
    <source>
        <dbReference type="EMBL" id="PNX60746.1"/>
    </source>
</evidence>
<feature type="non-terminal residue" evidence="2">
    <location>
        <position position="110"/>
    </location>
</feature>
<feature type="non-terminal residue" evidence="2">
    <location>
        <position position="1"/>
    </location>
</feature>
<reference evidence="2 3" key="1">
    <citation type="journal article" date="2014" name="Am. J. Bot.">
        <title>Genome assembly and annotation for red clover (Trifolium pratense; Fabaceae).</title>
        <authorList>
            <person name="Istvanek J."/>
            <person name="Jaros M."/>
            <person name="Krenek A."/>
            <person name="Repkova J."/>
        </authorList>
    </citation>
    <scope>NUCLEOTIDE SEQUENCE [LARGE SCALE GENOMIC DNA]</scope>
    <source>
        <strain evidence="3">cv. Tatra</strain>
        <tissue evidence="2">Young leaves</tissue>
    </source>
</reference>
<comment type="caution">
    <text evidence="2">The sequence shown here is derived from an EMBL/GenBank/DDBJ whole genome shotgun (WGS) entry which is preliminary data.</text>
</comment>
<protein>
    <submittedName>
        <fullName evidence="2">Uncharacterized protein</fullName>
    </submittedName>
</protein>
<proteinExistence type="predicted"/>
<feature type="region of interest" description="Disordered" evidence="1">
    <location>
        <begin position="58"/>
        <end position="89"/>
    </location>
</feature>
<sequence>VLVADVSQTKDAIGSVVDKSKQTVPEKDVVTDVDISVDQPKADVPITQKPVQETVVVKNVGTSIDPSDSSDEEKGSDEENSTEVEEGSPSLKKIIKLCHLMKKWLILKRI</sequence>